<dbReference type="EMBL" id="GBRH01265393">
    <property type="protein sequence ID" value="JAD32502.1"/>
    <property type="molecule type" value="Transcribed_RNA"/>
</dbReference>
<reference evidence="1" key="2">
    <citation type="journal article" date="2015" name="Data Brief">
        <title>Shoot transcriptome of the giant reed, Arundo donax.</title>
        <authorList>
            <person name="Barrero R.A."/>
            <person name="Guerrero F.D."/>
            <person name="Moolhuijzen P."/>
            <person name="Goolsby J.A."/>
            <person name="Tidwell J."/>
            <person name="Bellgard S.E."/>
            <person name="Bellgard M.I."/>
        </authorList>
    </citation>
    <scope>NUCLEOTIDE SEQUENCE</scope>
    <source>
        <tissue evidence="1">Shoot tissue taken approximately 20 cm above the soil surface</tissue>
    </source>
</reference>
<dbReference type="AlphaFoldDB" id="A0A0A8ZCC4"/>
<protein>
    <submittedName>
        <fullName evidence="1">Uncharacterized protein</fullName>
    </submittedName>
</protein>
<name>A0A0A8ZCC4_ARUDO</name>
<sequence>MHKLKNTITLEDDRWALGPIVCDSPMVSSNFSDLSDGTEQKHTLHICLIS</sequence>
<accession>A0A0A8ZCC4</accession>
<proteinExistence type="predicted"/>
<reference evidence="1" key="1">
    <citation type="submission" date="2014-09" db="EMBL/GenBank/DDBJ databases">
        <authorList>
            <person name="Magalhaes I.L.F."/>
            <person name="Oliveira U."/>
            <person name="Santos F.R."/>
            <person name="Vidigal T.H.D.A."/>
            <person name="Brescovit A.D."/>
            <person name="Santos A.J."/>
        </authorList>
    </citation>
    <scope>NUCLEOTIDE SEQUENCE</scope>
    <source>
        <tissue evidence="1">Shoot tissue taken approximately 20 cm above the soil surface</tissue>
    </source>
</reference>
<evidence type="ECO:0000313" key="1">
    <source>
        <dbReference type="EMBL" id="JAD32502.1"/>
    </source>
</evidence>
<organism evidence="1">
    <name type="scientific">Arundo donax</name>
    <name type="common">Giant reed</name>
    <name type="synonym">Donax arundinaceus</name>
    <dbReference type="NCBI Taxonomy" id="35708"/>
    <lineage>
        <taxon>Eukaryota</taxon>
        <taxon>Viridiplantae</taxon>
        <taxon>Streptophyta</taxon>
        <taxon>Embryophyta</taxon>
        <taxon>Tracheophyta</taxon>
        <taxon>Spermatophyta</taxon>
        <taxon>Magnoliopsida</taxon>
        <taxon>Liliopsida</taxon>
        <taxon>Poales</taxon>
        <taxon>Poaceae</taxon>
        <taxon>PACMAD clade</taxon>
        <taxon>Arundinoideae</taxon>
        <taxon>Arundineae</taxon>
        <taxon>Arundo</taxon>
    </lineage>
</organism>